<dbReference type="AlphaFoldDB" id="R5XCL2"/>
<dbReference type="EMBL" id="CBBD010000035">
    <property type="protein sequence ID" value="CDA10104.1"/>
    <property type="molecule type" value="Genomic_DNA"/>
</dbReference>
<dbReference type="Proteomes" id="UP000017980">
    <property type="component" value="Unassembled WGS sequence"/>
</dbReference>
<dbReference type="RefSeq" id="WP_022071456.1">
    <property type="nucleotide sequence ID" value="NZ_HF999326.1"/>
</dbReference>
<evidence type="ECO:0000313" key="1">
    <source>
        <dbReference type="EMBL" id="CDA10104.1"/>
    </source>
</evidence>
<organism evidence="1 2">
    <name type="scientific">Intestinibacter bartlettii CAG:1329</name>
    <dbReference type="NCBI Taxonomy" id="1263063"/>
    <lineage>
        <taxon>Bacteria</taxon>
        <taxon>Bacillati</taxon>
        <taxon>Bacillota</taxon>
        <taxon>Clostridia</taxon>
        <taxon>Peptostreptococcales</taxon>
        <taxon>Peptostreptococcaceae</taxon>
        <taxon>Intestinibacter</taxon>
    </lineage>
</organism>
<comment type="caution">
    <text evidence="1">The sequence shown here is derived from an EMBL/GenBank/DDBJ whole genome shotgun (WGS) entry which is preliminary data.</text>
</comment>
<accession>R5XCL2</accession>
<protein>
    <submittedName>
        <fullName evidence="1">Transposase</fullName>
    </submittedName>
</protein>
<proteinExistence type="predicted"/>
<gene>
    <name evidence="1" type="ORF">BN488_01143</name>
</gene>
<reference evidence="1" key="1">
    <citation type="submission" date="2012-11" db="EMBL/GenBank/DDBJ databases">
        <title>Dependencies among metagenomic species, viruses, plasmids and units of genetic variation.</title>
        <authorList>
            <person name="Nielsen H.B."/>
            <person name="Almeida M."/>
            <person name="Juncker A.S."/>
            <person name="Rasmussen S."/>
            <person name="Li J."/>
            <person name="Sunagawa S."/>
            <person name="Plichta D."/>
            <person name="Gautier L."/>
            <person name="Le Chatelier E."/>
            <person name="Peletier E."/>
            <person name="Bonde I."/>
            <person name="Nielsen T."/>
            <person name="Manichanh C."/>
            <person name="Arumugam M."/>
            <person name="Batto J."/>
            <person name="Santos M.B.Q.D."/>
            <person name="Blom N."/>
            <person name="Borruel N."/>
            <person name="Burgdorf K.S."/>
            <person name="Boumezbeur F."/>
            <person name="Casellas F."/>
            <person name="Dore J."/>
            <person name="Guarner F."/>
            <person name="Hansen T."/>
            <person name="Hildebrand F."/>
            <person name="Kaas R.S."/>
            <person name="Kennedy S."/>
            <person name="Kristiansen K."/>
            <person name="Kultima J.R."/>
            <person name="Leonard P."/>
            <person name="Levenez F."/>
            <person name="Lund O."/>
            <person name="Moumen B."/>
            <person name="Le Paslier D."/>
            <person name="Pons N."/>
            <person name="Pedersen O."/>
            <person name="Prifti E."/>
            <person name="Qin J."/>
            <person name="Raes J."/>
            <person name="Tap J."/>
            <person name="Tims S."/>
            <person name="Ussery D.W."/>
            <person name="Yamada T."/>
            <person name="MetaHit consortium"/>
            <person name="Renault P."/>
            <person name="Sicheritz-Ponten T."/>
            <person name="Bork P."/>
            <person name="Wang J."/>
            <person name="Brunak S."/>
            <person name="Ehrlich S.D."/>
        </authorList>
    </citation>
    <scope>NUCLEOTIDE SEQUENCE [LARGE SCALE GENOMIC DNA]</scope>
</reference>
<name>R5XCL2_9FIRM</name>
<evidence type="ECO:0000313" key="2">
    <source>
        <dbReference type="Proteomes" id="UP000017980"/>
    </source>
</evidence>
<sequence length="73" mass="8300">MGNSKCGLGAYDGANNHFNKHAKEIMDTLGKNSYNLKEYIDDANYIIKNGQYTPELNGYVKFMEEKVMQNMVS</sequence>